<dbReference type="InterPro" id="IPR000675">
    <property type="entry name" value="Cutinase/axe"/>
</dbReference>
<dbReference type="SMART" id="SM01110">
    <property type="entry name" value="Cutinase"/>
    <property type="match status" value="1"/>
</dbReference>
<feature type="compositionally biased region" description="Low complexity" evidence="5">
    <location>
        <begin position="36"/>
        <end position="45"/>
    </location>
</feature>
<keyword evidence="6" id="KW-1133">Transmembrane helix</keyword>
<keyword evidence="3" id="KW-0378">Hydrolase</keyword>
<evidence type="ECO:0000256" key="2">
    <source>
        <dbReference type="ARBA" id="ARBA00022487"/>
    </source>
</evidence>
<name>A0AAP7CCF3_9CORY</name>
<feature type="region of interest" description="Disordered" evidence="5">
    <location>
        <begin position="31"/>
        <end position="52"/>
    </location>
</feature>
<dbReference type="GO" id="GO:0052689">
    <property type="term" value="F:carboxylic ester hydrolase activity"/>
    <property type="evidence" value="ECO:0007669"/>
    <property type="project" value="UniProtKB-KW"/>
</dbReference>
<feature type="transmembrane region" description="Helical" evidence="6">
    <location>
        <begin position="7"/>
        <end position="27"/>
    </location>
</feature>
<evidence type="ECO:0000256" key="1">
    <source>
        <dbReference type="ARBA" id="ARBA00007534"/>
    </source>
</evidence>
<accession>A0AAP7CCF3</accession>
<evidence type="ECO:0000256" key="5">
    <source>
        <dbReference type="SAM" id="MobiDB-lite"/>
    </source>
</evidence>
<dbReference type="InterPro" id="IPR029058">
    <property type="entry name" value="AB_hydrolase_fold"/>
</dbReference>
<dbReference type="EMBL" id="JAAUVV010000010">
    <property type="protein sequence ID" value="NJJ03994.1"/>
    <property type="molecule type" value="Genomic_DNA"/>
</dbReference>
<protein>
    <submittedName>
        <fullName evidence="7">PE-PPE domain-containing protein</fullName>
    </submittedName>
</protein>
<keyword evidence="2" id="KW-0719">Serine esterase</keyword>
<proteinExistence type="inferred from homology"/>
<keyword evidence="6" id="KW-0472">Membrane</keyword>
<evidence type="ECO:0000256" key="4">
    <source>
        <dbReference type="ARBA" id="ARBA00023157"/>
    </source>
</evidence>
<dbReference type="Proteomes" id="UP000591626">
    <property type="component" value="Unassembled WGS sequence"/>
</dbReference>
<reference evidence="7 8" key="1">
    <citation type="submission" date="2020-03" db="EMBL/GenBank/DDBJ databases">
        <title>Draft genome sequences of bacterial isolates from the female urobiome.</title>
        <authorList>
            <person name="Miller-Ensminger T."/>
            <person name="Wolfe A.J."/>
            <person name="Putonti C."/>
        </authorList>
    </citation>
    <scope>NUCLEOTIDE SEQUENCE [LARGE SCALE GENOMIC DNA]</scope>
    <source>
        <strain evidence="7 8">UMB8490</strain>
    </source>
</reference>
<keyword evidence="6" id="KW-0812">Transmembrane</keyword>
<dbReference type="AlphaFoldDB" id="A0AAP7CCF3"/>
<dbReference type="PANTHER" id="PTHR33630:SF9">
    <property type="entry name" value="CUTINASE 4"/>
    <property type="match status" value="1"/>
</dbReference>
<dbReference type="Pfam" id="PF01083">
    <property type="entry name" value="Cutinase"/>
    <property type="match status" value="1"/>
</dbReference>
<organism evidence="7 8">
    <name type="scientific">Corynebacterium coyleae</name>
    <dbReference type="NCBI Taxonomy" id="53374"/>
    <lineage>
        <taxon>Bacteria</taxon>
        <taxon>Bacillati</taxon>
        <taxon>Actinomycetota</taxon>
        <taxon>Actinomycetes</taxon>
        <taxon>Mycobacteriales</taxon>
        <taxon>Corynebacteriaceae</taxon>
        <taxon>Corynebacterium</taxon>
    </lineage>
</organism>
<evidence type="ECO:0000256" key="3">
    <source>
        <dbReference type="ARBA" id="ARBA00022801"/>
    </source>
</evidence>
<dbReference type="SUPFAM" id="SSF53474">
    <property type="entry name" value="alpha/beta-Hydrolases"/>
    <property type="match status" value="1"/>
</dbReference>
<evidence type="ECO:0000313" key="8">
    <source>
        <dbReference type="Proteomes" id="UP000591626"/>
    </source>
</evidence>
<dbReference type="Gene3D" id="3.40.50.1820">
    <property type="entry name" value="alpha/beta hydrolase"/>
    <property type="match status" value="1"/>
</dbReference>
<keyword evidence="4" id="KW-1015">Disulfide bond</keyword>
<dbReference type="PANTHER" id="PTHR33630">
    <property type="entry name" value="CUTINASE RV1984C-RELATED-RELATED"/>
    <property type="match status" value="1"/>
</dbReference>
<sequence length="313" mass="33327">MRRSRNVVVVAAVIVVLALIGLGIYQWRTTTDSDLPSASKPPESSAPERVDEPDWCPAVEVISVPGTWESAADDDPFNPQANPASFMLSITRPLQEMYDINHVRVFTVPYTAQFRNIQTARGRAEMTYDDSRAEGTAKLRGELDFVARTCSSTKFIIAGFSQGAVIVGDVASSIGNSEGPINPDRLLGAMMIADGRRENGVGINPGAEVHGTGAEIVLQPLQRVADAVTPGATMTGPRPGGFGLVEDRAYEICAPNDTVCDAPLGVGNAIERANALISANGNHALYATNPDVIPGSTVPEWAVNWVRDVVESL</sequence>
<gene>
    <name evidence="7" type="ORF">HC138_06475</name>
</gene>
<dbReference type="RefSeq" id="WP_070453269.1">
    <property type="nucleotide sequence ID" value="NZ_JAAUVV010000010.1"/>
</dbReference>
<comment type="similarity">
    <text evidence="1">Belongs to the cutinase family.</text>
</comment>
<evidence type="ECO:0000313" key="7">
    <source>
        <dbReference type="EMBL" id="NJJ03994.1"/>
    </source>
</evidence>
<comment type="caution">
    <text evidence="7">The sequence shown here is derived from an EMBL/GenBank/DDBJ whole genome shotgun (WGS) entry which is preliminary data.</text>
</comment>
<evidence type="ECO:0000256" key="6">
    <source>
        <dbReference type="SAM" id="Phobius"/>
    </source>
</evidence>